<feature type="signal peptide" evidence="1">
    <location>
        <begin position="1"/>
        <end position="17"/>
    </location>
</feature>
<evidence type="ECO:0000313" key="2">
    <source>
        <dbReference type="EMBL" id="MEY8770383.1"/>
    </source>
</evidence>
<evidence type="ECO:0000256" key="1">
    <source>
        <dbReference type="SAM" id="SignalP"/>
    </source>
</evidence>
<keyword evidence="1" id="KW-0732">Signal</keyword>
<accession>A0ABV4E635</accession>
<sequence>MKRLLLSLALLTNIAVASPHLVTADADTFAPELAQKALSLDIAGAEPFGQQTFAVRDSGHLLGVMVPGKGLLRADMNACFIGWSRDGESLTNLVPTIGFNRFDGEACEDVKGVGVISSPGDREVKIAVIYTATTLVETSLVAVVLAYDPQSRSLLVDNALSQRVNNASIDSVPKIRRFYAAHPANTATFDSKKYLARITAWCEEGNVDCNDVTLDSRSKLNGKGILLQGKTVNVHCPEVCDFRGYAFENADYTYTFITNDFERWTMNISKGDQVTDSVEGTMR</sequence>
<dbReference type="Proteomes" id="UP001565243">
    <property type="component" value="Unassembled WGS sequence"/>
</dbReference>
<organism evidence="2 3">
    <name type="scientific">Erwinia aeris</name>
    <dbReference type="NCBI Taxonomy" id="3239803"/>
    <lineage>
        <taxon>Bacteria</taxon>
        <taxon>Pseudomonadati</taxon>
        <taxon>Pseudomonadota</taxon>
        <taxon>Gammaproteobacteria</taxon>
        <taxon>Enterobacterales</taxon>
        <taxon>Erwiniaceae</taxon>
        <taxon>Erwinia</taxon>
    </lineage>
</organism>
<protein>
    <submittedName>
        <fullName evidence="2">Uncharacterized protein</fullName>
    </submittedName>
</protein>
<feature type="chain" id="PRO_5046711545" evidence="1">
    <location>
        <begin position="18"/>
        <end position="283"/>
    </location>
</feature>
<comment type="caution">
    <text evidence="2">The sequence shown here is derived from an EMBL/GenBank/DDBJ whole genome shotgun (WGS) entry which is preliminary data.</text>
</comment>
<keyword evidence="3" id="KW-1185">Reference proteome</keyword>
<gene>
    <name evidence="2" type="ORF">AB6T85_08100</name>
</gene>
<dbReference type="RefSeq" id="WP_301730214.1">
    <property type="nucleotide sequence ID" value="NZ_JBGFFX010000003.1"/>
</dbReference>
<proteinExistence type="predicted"/>
<evidence type="ECO:0000313" key="3">
    <source>
        <dbReference type="Proteomes" id="UP001565243"/>
    </source>
</evidence>
<dbReference type="EMBL" id="JBGFFX010000003">
    <property type="protein sequence ID" value="MEY8770383.1"/>
    <property type="molecule type" value="Genomic_DNA"/>
</dbReference>
<reference evidence="2 3" key="1">
    <citation type="submission" date="2024-07" db="EMBL/GenBank/DDBJ databases">
        <authorList>
            <person name="Hebao G."/>
        </authorList>
    </citation>
    <scope>NUCLEOTIDE SEQUENCE [LARGE SCALE GENOMIC DNA]</scope>
    <source>
        <strain evidence="2 3">ACCC 02193</strain>
    </source>
</reference>
<name>A0ABV4E635_9GAMM</name>